<comment type="caution">
    <text evidence="7">The sequence shown here is derived from an EMBL/GenBank/DDBJ whole genome shotgun (WGS) entry which is preliminary data.</text>
</comment>
<evidence type="ECO:0000256" key="6">
    <source>
        <dbReference type="SAM" id="Phobius"/>
    </source>
</evidence>
<dbReference type="EMBL" id="JACIJG010000001">
    <property type="protein sequence ID" value="MBB5700603.1"/>
    <property type="molecule type" value="Genomic_DNA"/>
</dbReference>
<feature type="transmembrane region" description="Helical" evidence="6">
    <location>
        <begin position="136"/>
        <end position="159"/>
    </location>
</feature>
<dbReference type="RefSeq" id="WP_183647406.1">
    <property type="nucleotide sequence ID" value="NZ_JACIJG010000001.1"/>
</dbReference>
<comment type="subcellular location">
    <subcellularLocation>
        <location evidence="1">Cell membrane</location>
        <topology evidence="1">Multi-pass membrane protein</topology>
    </subcellularLocation>
</comment>
<dbReference type="GO" id="GO:0005886">
    <property type="term" value="C:plasma membrane"/>
    <property type="evidence" value="ECO:0007669"/>
    <property type="project" value="UniProtKB-SubCell"/>
</dbReference>
<feature type="transmembrane region" description="Helical" evidence="6">
    <location>
        <begin position="179"/>
        <end position="200"/>
    </location>
</feature>
<keyword evidence="5 6" id="KW-0472">Membrane</keyword>
<organism evidence="7 8">
    <name type="scientific">Brucella daejeonensis</name>
    <dbReference type="NCBI Taxonomy" id="659015"/>
    <lineage>
        <taxon>Bacteria</taxon>
        <taxon>Pseudomonadati</taxon>
        <taxon>Pseudomonadota</taxon>
        <taxon>Alphaproteobacteria</taxon>
        <taxon>Hyphomicrobiales</taxon>
        <taxon>Brucellaceae</taxon>
        <taxon>Brucella/Ochrobactrum group</taxon>
        <taxon>Brucella</taxon>
    </lineage>
</organism>
<reference evidence="7 8" key="1">
    <citation type="submission" date="2020-08" db="EMBL/GenBank/DDBJ databases">
        <title>Genomic Encyclopedia of Type Strains, Phase IV (KMG-IV): sequencing the most valuable type-strain genomes for metagenomic binning, comparative biology and taxonomic classification.</title>
        <authorList>
            <person name="Goeker M."/>
        </authorList>
    </citation>
    <scope>NUCLEOTIDE SEQUENCE [LARGE SCALE GENOMIC DNA]</scope>
    <source>
        <strain evidence="7 8">DSM 26944</strain>
    </source>
</reference>
<dbReference type="PIRSF" id="PIRSF035875">
    <property type="entry name" value="RNase_BN"/>
    <property type="match status" value="1"/>
</dbReference>
<evidence type="ECO:0000313" key="7">
    <source>
        <dbReference type="EMBL" id="MBB5700603.1"/>
    </source>
</evidence>
<proteinExistence type="predicted"/>
<feature type="transmembrane region" description="Helical" evidence="6">
    <location>
        <begin position="241"/>
        <end position="268"/>
    </location>
</feature>
<feature type="transmembrane region" description="Helical" evidence="6">
    <location>
        <begin position="31"/>
        <end position="53"/>
    </location>
</feature>
<keyword evidence="4 6" id="KW-1133">Transmembrane helix</keyword>
<evidence type="ECO:0000256" key="1">
    <source>
        <dbReference type="ARBA" id="ARBA00004651"/>
    </source>
</evidence>
<evidence type="ECO:0000256" key="5">
    <source>
        <dbReference type="ARBA" id="ARBA00023136"/>
    </source>
</evidence>
<feature type="transmembrane region" description="Helical" evidence="6">
    <location>
        <begin position="93"/>
        <end position="116"/>
    </location>
</feature>
<dbReference type="Pfam" id="PF03631">
    <property type="entry name" value="Virul_fac_BrkB"/>
    <property type="match status" value="1"/>
</dbReference>
<feature type="transmembrane region" description="Helical" evidence="6">
    <location>
        <begin position="207"/>
        <end position="229"/>
    </location>
</feature>
<keyword evidence="2" id="KW-1003">Cell membrane</keyword>
<gene>
    <name evidence="7" type="ORF">FHS76_000441</name>
</gene>
<keyword evidence="3 6" id="KW-0812">Transmembrane</keyword>
<dbReference type="AlphaFoldDB" id="A0A7W9EJU6"/>
<sequence>MRKIGRFFRQVGSDALGHFSSDDGWAFASHIALSGLMALFPFLIFATTLASFLGTREFADTAVHVIFDMWPSNIAGPIANEVTNVLTVQRSGLLTLSVIAAAYFASNGVEALRIALNRAYRVTDQRSIVFCRLQSLGFVLVGTLSLMAISFLLVLAPLAVRIAEQWFPDIAPFTGTIAFWRYTIAVAVLVLALFTVHIWLPAGRRSLGDILPGILITLAAWLAAAMAFAKYLETFANYVSTYAGLASIMVAIVFLYMLSAIFIIGAEINAAIMNFRKREQQPELIDAR</sequence>
<name>A0A7W9EJU6_9HYPH</name>
<keyword evidence="8" id="KW-1185">Reference proteome</keyword>
<evidence type="ECO:0000256" key="2">
    <source>
        <dbReference type="ARBA" id="ARBA00022475"/>
    </source>
</evidence>
<dbReference type="InterPro" id="IPR017039">
    <property type="entry name" value="Virul_fac_BrkB"/>
</dbReference>
<evidence type="ECO:0000256" key="3">
    <source>
        <dbReference type="ARBA" id="ARBA00022692"/>
    </source>
</evidence>
<accession>A0A7W9EJU6</accession>
<dbReference type="PANTHER" id="PTHR30213">
    <property type="entry name" value="INNER MEMBRANE PROTEIN YHJD"/>
    <property type="match status" value="1"/>
</dbReference>
<protein>
    <submittedName>
        <fullName evidence="7">Membrane protein</fullName>
    </submittedName>
</protein>
<evidence type="ECO:0000313" key="8">
    <source>
        <dbReference type="Proteomes" id="UP000555546"/>
    </source>
</evidence>
<dbReference type="Proteomes" id="UP000555546">
    <property type="component" value="Unassembled WGS sequence"/>
</dbReference>
<dbReference type="PANTHER" id="PTHR30213:SF0">
    <property type="entry name" value="UPF0761 MEMBRANE PROTEIN YIHY"/>
    <property type="match status" value="1"/>
</dbReference>
<evidence type="ECO:0000256" key="4">
    <source>
        <dbReference type="ARBA" id="ARBA00022989"/>
    </source>
</evidence>